<evidence type="ECO:0000259" key="7">
    <source>
        <dbReference type="PROSITE" id="PS50262"/>
    </source>
</evidence>
<accession>A0ABM1F0Q1</accession>
<name>A0ABM1F0Q1_PRICU</name>
<evidence type="ECO:0000256" key="6">
    <source>
        <dbReference type="SAM" id="Phobius"/>
    </source>
</evidence>
<dbReference type="SUPFAM" id="SSF81321">
    <property type="entry name" value="Family A G protein-coupled receptor-like"/>
    <property type="match status" value="1"/>
</dbReference>
<dbReference type="Proteomes" id="UP000695022">
    <property type="component" value="Unplaced"/>
</dbReference>
<dbReference type="InterPro" id="IPR000276">
    <property type="entry name" value="GPCR_Rhodpsn"/>
</dbReference>
<feature type="transmembrane region" description="Helical" evidence="6">
    <location>
        <begin position="20"/>
        <end position="44"/>
    </location>
</feature>
<keyword evidence="8" id="KW-1185">Reference proteome</keyword>
<keyword evidence="3 6" id="KW-0812">Transmembrane</keyword>
<reference evidence="9" key="1">
    <citation type="submission" date="2025-08" db="UniProtKB">
        <authorList>
            <consortium name="RefSeq"/>
        </authorList>
    </citation>
    <scope>IDENTIFICATION</scope>
</reference>
<evidence type="ECO:0000256" key="5">
    <source>
        <dbReference type="ARBA" id="ARBA00023136"/>
    </source>
</evidence>
<evidence type="ECO:0000313" key="8">
    <source>
        <dbReference type="Proteomes" id="UP000695022"/>
    </source>
</evidence>
<dbReference type="Pfam" id="PF00001">
    <property type="entry name" value="7tm_1"/>
    <property type="match status" value="1"/>
</dbReference>
<dbReference type="PANTHER" id="PTHR22750">
    <property type="entry name" value="G-PROTEIN COUPLED RECEPTOR"/>
    <property type="match status" value="1"/>
</dbReference>
<evidence type="ECO:0000256" key="3">
    <source>
        <dbReference type="ARBA" id="ARBA00022692"/>
    </source>
</evidence>
<dbReference type="PROSITE" id="PS50262">
    <property type="entry name" value="G_PROTEIN_RECEP_F1_2"/>
    <property type="match status" value="1"/>
</dbReference>
<feature type="domain" description="G-protein coupled receptors family 1 profile" evidence="7">
    <location>
        <begin position="1"/>
        <end position="249"/>
    </location>
</feature>
<evidence type="ECO:0000256" key="4">
    <source>
        <dbReference type="ARBA" id="ARBA00022989"/>
    </source>
</evidence>
<comment type="subcellular location">
    <subcellularLocation>
        <location evidence="1">Cell membrane</location>
        <topology evidence="1">Multi-pass membrane protein</topology>
    </subcellularLocation>
</comment>
<dbReference type="RefSeq" id="XP_014678022.1">
    <property type="nucleotide sequence ID" value="XM_014822536.1"/>
</dbReference>
<gene>
    <name evidence="9" type="primary">LOC106817832</name>
</gene>
<evidence type="ECO:0000313" key="9">
    <source>
        <dbReference type="RefSeq" id="XP_014678022.1"/>
    </source>
</evidence>
<dbReference type="GeneID" id="106817832"/>
<dbReference type="CDD" id="cd00637">
    <property type="entry name" value="7tm_classA_rhodopsin-like"/>
    <property type="match status" value="1"/>
</dbReference>
<protein>
    <submittedName>
        <fullName evidence="9">Adenosine receptor A2a-like</fullName>
    </submittedName>
</protein>
<keyword evidence="4 6" id="KW-1133">Transmembrane helix</keyword>
<feature type="transmembrane region" description="Helical" evidence="6">
    <location>
        <begin position="194"/>
        <end position="215"/>
    </location>
</feature>
<evidence type="ECO:0000256" key="1">
    <source>
        <dbReference type="ARBA" id="ARBA00004651"/>
    </source>
</evidence>
<organism evidence="8 9">
    <name type="scientific">Priapulus caudatus</name>
    <name type="common">Priapulid worm</name>
    <dbReference type="NCBI Taxonomy" id="37621"/>
    <lineage>
        <taxon>Eukaryota</taxon>
        <taxon>Metazoa</taxon>
        <taxon>Ecdysozoa</taxon>
        <taxon>Scalidophora</taxon>
        <taxon>Priapulida</taxon>
        <taxon>Priapulimorpha</taxon>
        <taxon>Priapulimorphida</taxon>
        <taxon>Priapulidae</taxon>
        <taxon>Priapulus</taxon>
    </lineage>
</organism>
<feature type="non-terminal residue" evidence="9">
    <location>
        <position position="250"/>
    </location>
</feature>
<keyword evidence="2" id="KW-1003">Cell membrane</keyword>
<sequence length="250" mass="27994">MATLVRERRRLFVGNKFLFIANLTISDLLFGVVMIYNMVTVFYAELSYAGCLSLFMLIEFALRLSNLSLVLIAVDQYVTIAYALRSGDILTPTRVWGALAALWATLVVVALLPAAGWRARGNTRCLLLKVHSPSYLLTFDVLLFYAPAVVMTTMYARIFAIARRHLREIAAQELVAADAGVASRARSIRREVKMSVTIVIVIVAFVASWAPMIVIRDVESAWPDTYRSTDVFLPYTIAACNSFYNPFIYV</sequence>
<dbReference type="PRINTS" id="PR00237">
    <property type="entry name" value="GPCRRHODOPSN"/>
</dbReference>
<proteinExistence type="predicted"/>
<feature type="transmembrane region" description="Helical" evidence="6">
    <location>
        <begin position="135"/>
        <end position="156"/>
    </location>
</feature>
<feature type="transmembrane region" description="Helical" evidence="6">
    <location>
        <begin position="96"/>
        <end position="115"/>
    </location>
</feature>
<dbReference type="InterPro" id="IPR017452">
    <property type="entry name" value="GPCR_Rhodpsn_7TM"/>
</dbReference>
<evidence type="ECO:0000256" key="2">
    <source>
        <dbReference type="ARBA" id="ARBA00022475"/>
    </source>
</evidence>
<dbReference type="Gene3D" id="1.20.1070.10">
    <property type="entry name" value="Rhodopsin 7-helix transmembrane proteins"/>
    <property type="match status" value="1"/>
</dbReference>
<keyword evidence="5 6" id="KW-0472">Membrane</keyword>